<keyword evidence="3" id="KW-1185">Reference proteome</keyword>
<organism evidence="2 3">
    <name type="scientific">Rhododendron griersonianum</name>
    <dbReference type="NCBI Taxonomy" id="479676"/>
    <lineage>
        <taxon>Eukaryota</taxon>
        <taxon>Viridiplantae</taxon>
        <taxon>Streptophyta</taxon>
        <taxon>Embryophyta</taxon>
        <taxon>Tracheophyta</taxon>
        <taxon>Spermatophyta</taxon>
        <taxon>Magnoliopsida</taxon>
        <taxon>eudicotyledons</taxon>
        <taxon>Gunneridae</taxon>
        <taxon>Pentapetalae</taxon>
        <taxon>asterids</taxon>
        <taxon>Ericales</taxon>
        <taxon>Ericaceae</taxon>
        <taxon>Ericoideae</taxon>
        <taxon>Rhodoreae</taxon>
        <taxon>Rhododendron</taxon>
    </lineage>
</organism>
<reference evidence="2 3" key="1">
    <citation type="submission" date="2020-08" db="EMBL/GenBank/DDBJ databases">
        <title>Plant Genome Project.</title>
        <authorList>
            <person name="Zhang R.-G."/>
        </authorList>
    </citation>
    <scope>NUCLEOTIDE SEQUENCE [LARGE SCALE GENOMIC DNA]</scope>
    <source>
        <strain evidence="2">WSP0</strain>
        <tissue evidence="2">Leaf</tissue>
    </source>
</reference>
<accession>A0AAV6JW08</accession>
<evidence type="ECO:0000313" key="2">
    <source>
        <dbReference type="EMBL" id="KAG5544345.1"/>
    </source>
</evidence>
<comment type="caution">
    <text evidence="2">The sequence shown here is derived from an EMBL/GenBank/DDBJ whole genome shotgun (WGS) entry which is preliminary data.</text>
</comment>
<sequence>MTLFHSLALPKDVTLPESLKSTIDDHYFHSRRAIQSLMQAQLYIGGVDRRTRAQQQLAERYKKQLENSELERGKLSEKVTNLNEMVKQLQGANKQARAEGKKEREKEMREEMENEKKKTFDEGTKGTIKLETSWWTR</sequence>
<gene>
    <name evidence="2" type="ORF">RHGRI_016931</name>
</gene>
<dbReference type="Proteomes" id="UP000823749">
    <property type="component" value="Chromosome 6"/>
</dbReference>
<name>A0AAV6JW08_9ERIC</name>
<protein>
    <submittedName>
        <fullName evidence="2">Uncharacterized protein</fullName>
    </submittedName>
</protein>
<dbReference type="AlphaFoldDB" id="A0AAV6JW08"/>
<proteinExistence type="predicted"/>
<evidence type="ECO:0000256" key="1">
    <source>
        <dbReference type="SAM" id="MobiDB-lite"/>
    </source>
</evidence>
<feature type="region of interest" description="Disordered" evidence="1">
    <location>
        <begin position="88"/>
        <end position="123"/>
    </location>
</feature>
<feature type="compositionally biased region" description="Basic and acidic residues" evidence="1">
    <location>
        <begin position="96"/>
        <end position="123"/>
    </location>
</feature>
<dbReference type="EMBL" id="JACTNZ010000006">
    <property type="protein sequence ID" value="KAG5544345.1"/>
    <property type="molecule type" value="Genomic_DNA"/>
</dbReference>
<evidence type="ECO:0000313" key="3">
    <source>
        <dbReference type="Proteomes" id="UP000823749"/>
    </source>
</evidence>